<protein>
    <submittedName>
        <fullName evidence="2">Uncharacterized protein</fullName>
    </submittedName>
</protein>
<evidence type="ECO:0000313" key="3">
    <source>
        <dbReference type="Proteomes" id="UP000584374"/>
    </source>
</evidence>
<dbReference type="AlphaFoldDB" id="A0A840QH22"/>
<keyword evidence="3" id="KW-1185">Reference proteome</keyword>
<reference evidence="2 3" key="1">
    <citation type="submission" date="2020-08" db="EMBL/GenBank/DDBJ databases">
        <title>Sequencing the genomes of 1000 actinobacteria strains.</title>
        <authorList>
            <person name="Klenk H.-P."/>
        </authorList>
    </citation>
    <scope>NUCLEOTIDE SEQUENCE [LARGE SCALE GENOMIC DNA]</scope>
    <source>
        <strain evidence="2 3">DSM 45584</strain>
    </source>
</reference>
<feature type="region of interest" description="Disordered" evidence="1">
    <location>
        <begin position="54"/>
        <end position="77"/>
    </location>
</feature>
<proteinExistence type="predicted"/>
<comment type="caution">
    <text evidence="2">The sequence shown here is derived from an EMBL/GenBank/DDBJ whole genome shotgun (WGS) entry which is preliminary data.</text>
</comment>
<evidence type="ECO:0000313" key="2">
    <source>
        <dbReference type="EMBL" id="MBB5157845.1"/>
    </source>
</evidence>
<dbReference type="Proteomes" id="UP000584374">
    <property type="component" value="Unassembled WGS sequence"/>
</dbReference>
<gene>
    <name evidence="2" type="ORF">BJ970_005379</name>
</gene>
<name>A0A840QH22_9PSEU</name>
<evidence type="ECO:0000256" key="1">
    <source>
        <dbReference type="SAM" id="MobiDB-lite"/>
    </source>
</evidence>
<accession>A0A840QH22</accession>
<organism evidence="2 3">
    <name type="scientific">Saccharopolyspora phatthalungensis</name>
    <dbReference type="NCBI Taxonomy" id="664693"/>
    <lineage>
        <taxon>Bacteria</taxon>
        <taxon>Bacillati</taxon>
        <taxon>Actinomycetota</taxon>
        <taxon>Actinomycetes</taxon>
        <taxon>Pseudonocardiales</taxon>
        <taxon>Pseudonocardiaceae</taxon>
        <taxon>Saccharopolyspora</taxon>
    </lineage>
</organism>
<sequence length="77" mass="8413">MTTHIHPLAVVAAPPVAGLKVGISKCGLPLLEPFGFELTAVFYAVREDPDMKVDTAQTARSQPHFINKAERKPPMMK</sequence>
<dbReference type="EMBL" id="JACHIW010000001">
    <property type="protein sequence ID" value="MBB5157845.1"/>
    <property type="molecule type" value="Genomic_DNA"/>
</dbReference>
<feature type="compositionally biased region" description="Basic and acidic residues" evidence="1">
    <location>
        <begin position="67"/>
        <end position="77"/>
    </location>
</feature>